<sequence>MSEVDKRDLEAKGFYKLSWVQRFGFASGDLAQNLIYQTVASQLMFFCTDVYILGGDRSKAAGIASTLMLIVRFVDMVWDPIVGAFIDKNHPRWGKYRSYLIIGGIPLTVFSALTFWNKFAPSVPYIYITYILLSLSYTLVNVPYGAINSSLTRDNDEITMLTSLRMWCANIGCFFVYTLLFLFIAIVGGTPIPWDMILFNLFGNIPNLCIVPFMPAIKNLIGKKNMFYVFLTVAVAGNAILYVASRMNANDWWYRIGNLIKSTGVCVATGYQWALVPEVISYGEWKTGRRISAIVNAITGLFFKAGFALGGAIPGWIIQASGYVSPPAGESTLPKDPMAWFTTLSIYFVIGFIILVFCFTQTKERVVMEEGQTNSVKVSDFWTEFTRNPPLVVVSLFFIVSFVMQNISNTSNNYLMNDLYKQKSSAQEAIRWTVCVIPAILAIICMIIISRYSLTDERLKRSTKKSKKEMQLRTVLKYNLQKIII</sequence>
<accession>A0A1Y2AIX4</accession>
<feature type="transmembrane region" description="Helical" evidence="2">
    <location>
        <begin position="167"/>
        <end position="190"/>
    </location>
</feature>
<dbReference type="PANTHER" id="PTHR11328:SF24">
    <property type="entry name" value="MAJOR FACILITATOR SUPERFAMILY (MFS) PROFILE DOMAIN-CONTAINING PROTEIN"/>
    <property type="match status" value="1"/>
</dbReference>
<protein>
    <submittedName>
        <fullName evidence="3">Putative sugar/Na+ simporter</fullName>
    </submittedName>
</protein>
<dbReference type="Pfam" id="PF13347">
    <property type="entry name" value="MFS_2"/>
    <property type="match status" value="3"/>
</dbReference>
<evidence type="ECO:0000313" key="3">
    <source>
        <dbReference type="EMBL" id="ORY22422.1"/>
    </source>
</evidence>
<organism evidence="3 4">
    <name type="scientific">Neocallimastix californiae</name>
    <dbReference type="NCBI Taxonomy" id="1754190"/>
    <lineage>
        <taxon>Eukaryota</taxon>
        <taxon>Fungi</taxon>
        <taxon>Fungi incertae sedis</taxon>
        <taxon>Chytridiomycota</taxon>
        <taxon>Chytridiomycota incertae sedis</taxon>
        <taxon>Neocallimastigomycetes</taxon>
        <taxon>Neocallimastigales</taxon>
        <taxon>Neocallimastigaceae</taxon>
        <taxon>Neocallimastix</taxon>
    </lineage>
</organism>
<keyword evidence="2" id="KW-0472">Membrane</keyword>
<feature type="transmembrane region" description="Helical" evidence="2">
    <location>
        <begin position="297"/>
        <end position="318"/>
    </location>
</feature>
<feature type="transmembrane region" description="Helical" evidence="2">
    <location>
        <begin position="226"/>
        <end position="244"/>
    </location>
</feature>
<gene>
    <name evidence="3" type="ORF">LY90DRAFT_515534</name>
</gene>
<dbReference type="OrthoDB" id="2118226at2759"/>
<dbReference type="AlphaFoldDB" id="A0A1Y2AIX4"/>
<reference evidence="3 4" key="1">
    <citation type="submission" date="2016-08" db="EMBL/GenBank/DDBJ databases">
        <title>A Parts List for Fungal Cellulosomes Revealed by Comparative Genomics.</title>
        <authorList>
            <consortium name="DOE Joint Genome Institute"/>
            <person name="Haitjema C.H."/>
            <person name="Gilmore S.P."/>
            <person name="Henske J.K."/>
            <person name="Solomon K.V."/>
            <person name="De Groot R."/>
            <person name="Kuo A."/>
            <person name="Mondo S.J."/>
            <person name="Salamov A.A."/>
            <person name="Labutti K."/>
            <person name="Zhao Z."/>
            <person name="Chiniquy J."/>
            <person name="Barry K."/>
            <person name="Brewer H.M."/>
            <person name="Purvine S.O."/>
            <person name="Wright A.T."/>
            <person name="Boxma B."/>
            <person name="Van Alen T."/>
            <person name="Hackstein J.H."/>
            <person name="Baker S.E."/>
            <person name="Grigoriev I.V."/>
            <person name="O'Malley M.A."/>
        </authorList>
    </citation>
    <scope>NUCLEOTIDE SEQUENCE [LARGE SCALE GENOMIC DNA]</scope>
    <source>
        <strain evidence="3 4">G1</strain>
    </source>
</reference>
<dbReference type="STRING" id="1754190.A0A1Y2AIX4"/>
<proteinExistence type="inferred from homology"/>
<dbReference type="GO" id="GO:0005886">
    <property type="term" value="C:plasma membrane"/>
    <property type="evidence" value="ECO:0007669"/>
    <property type="project" value="TreeGrafter"/>
</dbReference>
<feature type="transmembrane region" description="Helical" evidence="2">
    <location>
        <begin position="99"/>
        <end position="119"/>
    </location>
</feature>
<evidence type="ECO:0000313" key="4">
    <source>
        <dbReference type="Proteomes" id="UP000193920"/>
    </source>
</evidence>
<evidence type="ECO:0000256" key="2">
    <source>
        <dbReference type="SAM" id="Phobius"/>
    </source>
</evidence>
<comment type="similarity">
    <text evidence="1">Belongs to the major facilitator superfamily.</text>
</comment>
<dbReference type="InterPro" id="IPR036259">
    <property type="entry name" value="MFS_trans_sf"/>
</dbReference>
<name>A0A1Y2AIX4_9FUNG</name>
<keyword evidence="2" id="KW-1133">Transmembrane helix</keyword>
<feature type="transmembrane region" description="Helical" evidence="2">
    <location>
        <begin position="338"/>
        <end position="359"/>
    </location>
</feature>
<keyword evidence="4" id="KW-1185">Reference proteome</keyword>
<feature type="transmembrane region" description="Helical" evidence="2">
    <location>
        <begin position="391"/>
        <end position="409"/>
    </location>
</feature>
<dbReference type="PANTHER" id="PTHR11328">
    <property type="entry name" value="MAJOR FACILITATOR SUPERFAMILY DOMAIN-CONTAINING PROTEIN"/>
    <property type="match status" value="1"/>
</dbReference>
<dbReference type="SUPFAM" id="SSF103473">
    <property type="entry name" value="MFS general substrate transporter"/>
    <property type="match status" value="2"/>
</dbReference>
<dbReference type="EMBL" id="MCOG01000248">
    <property type="protein sequence ID" value="ORY22422.1"/>
    <property type="molecule type" value="Genomic_DNA"/>
</dbReference>
<dbReference type="Gene3D" id="1.20.1250.20">
    <property type="entry name" value="MFS general substrate transporter like domains"/>
    <property type="match status" value="1"/>
</dbReference>
<feature type="transmembrane region" description="Helical" evidence="2">
    <location>
        <begin position="125"/>
        <end position="147"/>
    </location>
</feature>
<keyword evidence="2" id="KW-0812">Transmembrane</keyword>
<feature type="transmembrane region" description="Helical" evidence="2">
    <location>
        <begin position="429"/>
        <end position="454"/>
    </location>
</feature>
<dbReference type="GO" id="GO:0008643">
    <property type="term" value="P:carbohydrate transport"/>
    <property type="evidence" value="ECO:0007669"/>
    <property type="project" value="InterPro"/>
</dbReference>
<comment type="caution">
    <text evidence="3">The sequence shown here is derived from an EMBL/GenBank/DDBJ whole genome shotgun (WGS) entry which is preliminary data.</text>
</comment>
<dbReference type="Proteomes" id="UP000193920">
    <property type="component" value="Unassembled WGS sequence"/>
</dbReference>
<evidence type="ECO:0000256" key="1">
    <source>
        <dbReference type="ARBA" id="ARBA00008335"/>
    </source>
</evidence>
<dbReference type="GO" id="GO:0015293">
    <property type="term" value="F:symporter activity"/>
    <property type="evidence" value="ECO:0007669"/>
    <property type="project" value="InterPro"/>
</dbReference>
<dbReference type="InterPro" id="IPR039672">
    <property type="entry name" value="MFS_2"/>
</dbReference>